<protein>
    <submittedName>
        <fullName evidence="5">Uncharacterized protein</fullName>
    </submittedName>
</protein>
<dbReference type="SUPFAM" id="SSF50978">
    <property type="entry name" value="WD40 repeat-like"/>
    <property type="match status" value="1"/>
</dbReference>
<feature type="repeat" description="WD" evidence="4">
    <location>
        <begin position="142"/>
        <end position="184"/>
    </location>
</feature>
<feature type="repeat" description="WD" evidence="4">
    <location>
        <begin position="102"/>
        <end position="141"/>
    </location>
</feature>
<dbReference type="GO" id="GO:0043161">
    <property type="term" value="P:proteasome-mediated ubiquitin-dependent protein catabolic process"/>
    <property type="evidence" value="ECO:0007669"/>
    <property type="project" value="TreeGrafter"/>
</dbReference>
<dbReference type="InterPro" id="IPR036322">
    <property type="entry name" value="WD40_repeat_dom_sf"/>
</dbReference>
<dbReference type="PROSITE" id="PS50294">
    <property type="entry name" value="WD_REPEATS_REGION"/>
    <property type="match status" value="1"/>
</dbReference>
<dbReference type="InterPro" id="IPR001680">
    <property type="entry name" value="WD40_rpt"/>
</dbReference>
<keyword evidence="6" id="KW-1185">Reference proteome</keyword>
<dbReference type="Proteomes" id="UP000007799">
    <property type="component" value="Unassembled WGS sequence"/>
</dbReference>
<dbReference type="GO" id="GO:0005634">
    <property type="term" value="C:nucleus"/>
    <property type="evidence" value="ECO:0007669"/>
    <property type="project" value="TreeGrafter"/>
</dbReference>
<organism evidence="6">
    <name type="scientific">Salpingoeca rosetta (strain ATCC 50818 / BSB-021)</name>
    <dbReference type="NCBI Taxonomy" id="946362"/>
    <lineage>
        <taxon>Eukaryota</taxon>
        <taxon>Choanoflagellata</taxon>
        <taxon>Craspedida</taxon>
        <taxon>Salpingoecidae</taxon>
        <taxon>Salpingoeca</taxon>
    </lineage>
</organism>
<accession>F2U2P4</accession>
<evidence type="ECO:0000313" key="5">
    <source>
        <dbReference type="EMBL" id="EGD81888.1"/>
    </source>
</evidence>
<dbReference type="PANTHER" id="PTHR19849">
    <property type="entry name" value="PHOSPHOLIPASE A-2-ACTIVATING PROTEIN"/>
    <property type="match status" value="1"/>
</dbReference>
<dbReference type="AlphaFoldDB" id="F2U2P4"/>
<evidence type="ECO:0000313" key="6">
    <source>
        <dbReference type="Proteomes" id="UP000007799"/>
    </source>
</evidence>
<dbReference type="RefSeq" id="XP_004996071.1">
    <property type="nucleotide sequence ID" value="XM_004996014.1"/>
</dbReference>
<keyword evidence="1" id="KW-0963">Cytoplasm</keyword>
<dbReference type="OrthoDB" id="190105at2759"/>
<keyword evidence="3" id="KW-0677">Repeat</keyword>
<dbReference type="OMA" id="TINAHEQ"/>
<dbReference type="CDD" id="cd00200">
    <property type="entry name" value="WD40"/>
    <property type="match status" value="1"/>
</dbReference>
<dbReference type="GO" id="GO:0043130">
    <property type="term" value="F:ubiquitin binding"/>
    <property type="evidence" value="ECO:0007669"/>
    <property type="project" value="TreeGrafter"/>
</dbReference>
<dbReference type="InParanoid" id="F2U2P4"/>
<dbReference type="STRING" id="946362.F2U2P4"/>
<evidence type="ECO:0000256" key="4">
    <source>
        <dbReference type="PROSITE-ProRule" id="PRU00221"/>
    </source>
</evidence>
<dbReference type="Gene3D" id="2.130.10.10">
    <property type="entry name" value="YVTN repeat-like/Quinoprotein amine dehydrogenase"/>
    <property type="match status" value="3"/>
</dbReference>
<dbReference type="GeneID" id="16076659"/>
<gene>
    <name evidence="5" type="ORF">PTSG_02574</name>
</gene>
<dbReference type="InterPro" id="IPR015943">
    <property type="entry name" value="WD40/YVTN_repeat-like_dom_sf"/>
</dbReference>
<dbReference type="GO" id="GO:0010992">
    <property type="term" value="P:ubiquitin recycling"/>
    <property type="evidence" value="ECO:0007669"/>
    <property type="project" value="TreeGrafter"/>
</dbReference>
<proteinExistence type="predicted"/>
<dbReference type="eggNOG" id="KOG0274">
    <property type="taxonomic scope" value="Eukaryota"/>
</dbReference>
<reference evidence="5" key="1">
    <citation type="submission" date="2009-08" db="EMBL/GenBank/DDBJ databases">
        <title>Annotation of Salpingoeca rosetta.</title>
        <authorList>
            <consortium name="The Broad Institute Genome Sequencing Platform"/>
            <person name="Russ C."/>
            <person name="Cuomo C."/>
            <person name="Burger G."/>
            <person name="Gray M.W."/>
            <person name="Holland P.W.H."/>
            <person name="King N."/>
            <person name="Lang F.B.F."/>
            <person name="Roger A.J."/>
            <person name="Ruiz-Trillo I."/>
            <person name="Young S.K."/>
            <person name="Zeng Q."/>
            <person name="Gargeya S."/>
            <person name="Alvarado L."/>
            <person name="Berlin A."/>
            <person name="Chapman S.B."/>
            <person name="Chen Z."/>
            <person name="Freedman E."/>
            <person name="Gellesch M."/>
            <person name="Goldberg J."/>
            <person name="Griggs A."/>
            <person name="Gujja S."/>
            <person name="Heilman E."/>
            <person name="Heiman D."/>
            <person name="Howarth C."/>
            <person name="Mehta T."/>
            <person name="Neiman D."/>
            <person name="Pearson M."/>
            <person name="Roberts A."/>
            <person name="Saif S."/>
            <person name="Shea T."/>
            <person name="Shenoy N."/>
            <person name="Sisk P."/>
            <person name="Stolte C."/>
            <person name="Sykes S."/>
            <person name="White J."/>
            <person name="Yandava C."/>
            <person name="Haas B."/>
            <person name="Nusbaum C."/>
            <person name="Birren B."/>
        </authorList>
    </citation>
    <scope>NUCLEOTIDE SEQUENCE [LARGE SCALE GENOMIC DNA]</scope>
    <source>
        <strain evidence="5">ATCC 50818</strain>
    </source>
</reference>
<dbReference type="GO" id="GO:0005737">
    <property type="term" value="C:cytoplasm"/>
    <property type="evidence" value="ECO:0007669"/>
    <property type="project" value="TreeGrafter"/>
</dbReference>
<evidence type="ECO:0000256" key="3">
    <source>
        <dbReference type="ARBA" id="ARBA00022737"/>
    </source>
</evidence>
<dbReference type="SMART" id="SM00320">
    <property type="entry name" value="WD40"/>
    <property type="match status" value="6"/>
</dbReference>
<name>F2U2P4_SALR5</name>
<sequence length="358" mass="38074">MGDARPPGASDTAMQRRGLVASETGGIVAIAVLDSLALAGTSTGDIVVWDMDTNTVKTTLTGHTEKIADIVVEPAGQRAVSASYDGTARVWCLLEFTCLHVLEGHESWLRSVDVYDGLVLTAGGDNTARVWSIDRGVHENTLLGHTDWVKAVRVHRPDRSVTVTGSWDATVRTWSTDTGSLLKTVTCDSAVRCLCDNSKKLEAVAGCVSGSVSIIDLSVGVIRVQLLPPQHDPTNAVRSHMHAILAATSAATVHVWTCDGPSIGVFKQHTAFVNDVSVAPDGTCVSVDGEGHVFAWEMETRRVLFEDATEAPALCCTATGNDETTCLACGLENGRVLSVRFASRDVDTEKPADTTTSW</sequence>
<dbReference type="KEGG" id="sre:PTSG_02574"/>
<dbReference type="EMBL" id="GL832960">
    <property type="protein sequence ID" value="EGD81888.1"/>
    <property type="molecule type" value="Genomic_DNA"/>
</dbReference>
<keyword evidence="2 4" id="KW-0853">WD repeat</keyword>
<evidence type="ECO:0000256" key="1">
    <source>
        <dbReference type="ARBA" id="ARBA00022490"/>
    </source>
</evidence>
<evidence type="ECO:0000256" key="2">
    <source>
        <dbReference type="ARBA" id="ARBA00022574"/>
    </source>
</evidence>
<dbReference type="PANTHER" id="PTHR19849:SF0">
    <property type="entry name" value="PHOSPHOLIPASE A-2-ACTIVATING PROTEIN"/>
    <property type="match status" value="1"/>
</dbReference>
<dbReference type="PROSITE" id="PS50082">
    <property type="entry name" value="WD_REPEATS_2"/>
    <property type="match status" value="3"/>
</dbReference>
<dbReference type="Pfam" id="PF00400">
    <property type="entry name" value="WD40"/>
    <property type="match status" value="4"/>
</dbReference>
<feature type="repeat" description="WD" evidence="4">
    <location>
        <begin position="60"/>
        <end position="91"/>
    </location>
</feature>